<evidence type="ECO:0000313" key="2">
    <source>
        <dbReference type="EMBL" id="JAD19785.1"/>
    </source>
</evidence>
<name>A0A0A8Y3B9_ARUDO</name>
<dbReference type="EMBL" id="GBRH01278110">
    <property type="protein sequence ID" value="JAD19785.1"/>
    <property type="molecule type" value="Transcribed_RNA"/>
</dbReference>
<evidence type="ECO:0000256" key="1">
    <source>
        <dbReference type="SAM" id="MobiDB-lite"/>
    </source>
</evidence>
<proteinExistence type="predicted"/>
<reference evidence="2" key="1">
    <citation type="submission" date="2014-09" db="EMBL/GenBank/DDBJ databases">
        <authorList>
            <person name="Magalhaes I.L.F."/>
            <person name="Oliveira U."/>
            <person name="Santos F.R."/>
            <person name="Vidigal T.H.D.A."/>
            <person name="Brescovit A.D."/>
            <person name="Santos A.J."/>
        </authorList>
    </citation>
    <scope>NUCLEOTIDE SEQUENCE</scope>
    <source>
        <tissue evidence="2">Shoot tissue taken approximately 20 cm above the soil surface</tissue>
    </source>
</reference>
<feature type="compositionally biased region" description="Low complexity" evidence="1">
    <location>
        <begin position="15"/>
        <end position="24"/>
    </location>
</feature>
<reference evidence="2" key="2">
    <citation type="journal article" date="2015" name="Data Brief">
        <title>Shoot transcriptome of the giant reed, Arundo donax.</title>
        <authorList>
            <person name="Barrero R.A."/>
            <person name="Guerrero F.D."/>
            <person name="Moolhuijzen P."/>
            <person name="Goolsby J.A."/>
            <person name="Tidwell J."/>
            <person name="Bellgard S.E."/>
            <person name="Bellgard M.I."/>
        </authorList>
    </citation>
    <scope>NUCLEOTIDE SEQUENCE</scope>
    <source>
        <tissue evidence="2">Shoot tissue taken approximately 20 cm above the soil surface</tissue>
    </source>
</reference>
<accession>A0A0A8Y3B9</accession>
<organism evidence="2">
    <name type="scientific">Arundo donax</name>
    <name type="common">Giant reed</name>
    <name type="synonym">Donax arundinaceus</name>
    <dbReference type="NCBI Taxonomy" id="35708"/>
    <lineage>
        <taxon>Eukaryota</taxon>
        <taxon>Viridiplantae</taxon>
        <taxon>Streptophyta</taxon>
        <taxon>Embryophyta</taxon>
        <taxon>Tracheophyta</taxon>
        <taxon>Spermatophyta</taxon>
        <taxon>Magnoliopsida</taxon>
        <taxon>Liliopsida</taxon>
        <taxon>Poales</taxon>
        <taxon>Poaceae</taxon>
        <taxon>PACMAD clade</taxon>
        <taxon>Arundinoideae</taxon>
        <taxon>Arundineae</taxon>
        <taxon>Arundo</taxon>
    </lineage>
</organism>
<feature type="compositionally biased region" description="Acidic residues" evidence="1">
    <location>
        <begin position="1"/>
        <end position="10"/>
    </location>
</feature>
<feature type="compositionally biased region" description="Low complexity" evidence="1">
    <location>
        <begin position="35"/>
        <end position="54"/>
    </location>
</feature>
<dbReference type="AlphaFoldDB" id="A0A0A8Y3B9"/>
<protein>
    <submittedName>
        <fullName evidence="2">Uncharacterized protein</fullName>
    </submittedName>
</protein>
<sequence length="71" mass="7761">MFLICDEESGGEGAGEAPPIAPGGRCHGRPRRQRGTTATRWSSSGRRGAAEAGVAVWGRRARRWRNRRRTG</sequence>
<feature type="region of interest" description="Disordered" evidence="1">
    <location>
        <begin position="1"/>
        <end position="54"/>
    </location>
</feature>